<dbReference type="Proteomes" id="UP000179807">
    <property type="component" value="Unassembled WGS sequence"/>
</dbReference>
<accession>A0A1J4K826</accession>
<name>A0A1J4K826_9EUKA</name>
<feature type="compositionally biased region" description="Acidic residues" evidence="1">
    <location>
        <begin position="359"/>
        <end position="368"/>
    </location>
</feature>
<feature type="compositionally biased region" description="Gly residues" evidence="1">
    <location>
        <begin position="103"/>
        <end position="113"/>
    </location>
</feature>
<dbReference type="VEuPathDB" id="TrichDB:TRFO_24150"/>
<evidence type="ECO:0000256" key="1">
    <source>
        <dbReference type="SAM" id="MobiDB-lite"/>
    </source>
</evidence>
<organism evidence="3 4">
    <name type="scientific">Tritrichomonas foetus</name>
    <dbReference type="NCBI Taxonomy" id="1144522"/>
    <lineage>
        <taxon>Eukaryota</taxon>
        <taxon>Metamonada</taxon>
        <taxon>Parabasalia</taxon>
        <taxon>Tritrichomonadida</taxon>
        <taxon>Tritrichomonadidae</taxon>
        <taxon>Tritrichomonas</taxon>
    </lineage>
</organism>
<evidence type="ECO:0000259" key="2">
    <source>
        <dbReference type="PROSITE" id="PS51434"/>
    </source>
</evidence>
<dbReference type="GeneID" id="94838296"/>
<dbReference type="GO" id="GO:0005643">
    <property type="term" value="C:nuclear pore"/>
    <property type="evidence" value="ECO:0007669"/>
    <property type="project" value="InterPro"/>
</dbReference>
<dbReference type="EMBL" id="MLAK01000691">
    <property type="protein sequence ID" value="OHT07649.1"/>
    <property type="molecule type" value="Genomic_DNA"/>
</dbReference>
<feature type="region of interest" description="Disordered" evidence="1">
    <location>
        <begin position="324"/>
        <end position="370"/>
    </location>
</feature>
<dbReference type="GO" id="GO:0017056">
    <property type="term" value="F:structural constituent of nuclear pore"/>
    <property type="evidence" value="ECO:0007669"/>
    <property type="project" value="InterPro"/>
</dbReference>
<dbReference type="RefSeq" id="XP_068360785.1">
    <property type="nucleotide sequence ID" value="XM_068503592.1"/>
</dbReference>
<gene>
    <name evidence="3" type="ORF">TRFO_24150</name>
</gene>
<reference evidence="3" key="1">
    <citation type="submission" date="2016-10" db="EMBL/GenBank/DDBJ databases">
        <authorList>
            <person name="Benchimol M."/>
            <person name="Almeida L.G."/>
            <person name="Vasconcelos A.T."/>
            <person name="Perreira-Neves A."/>
            <person name="Rosa I.A."/>
            <person name="Tasca T."/>
            <person name="Bogo M.R."/>
            <person name="de Souza W."/>
        </authorList>
    </citation>
    <scope>NUCLEOTIDE SEQUENCE [LARGE SCALE GENOMIC DNA]</scope>
    <source>
        <strain evidence="3">K</strain>
    </source>
</reference>
<dbReference type="Gene3D" id="3.30.1610.10">
    <property type="entry name" value="Peptidase S59, nucleoporin"/>
    <property type="match status" value="1"/>
</dbReference>
<dbReference type="InterPro" id="IPR007230">
    <property type="entry name" value="Nup98_auto-Pept-S59_dom"/>
</dbReference>
<proteinExistence type="predicted"/>
<comment type="caution">
    <text evidence="3">The sequence shown here is derived from an EMBL/GenBank/DDBJ whole genome shotgun (WGS) entry which is preliminary data.</text>
</comment>
<dbReference type="PROSITE" id="PS51434">
    <property type="entry name" value="NUP_C"/>
    <property type="match status" value="1"/>
</dbReference>
<dbReference type="OrthoDB" id="3797628at2759"/>
<feature type="compositionally biased region" description="Low complexity" evidence="1">
    <location>
        <begin position="272"/>
        <end position="286"/>
    </location>
</feature>
<feature type="region of interest" description="Disordered" evidence="1">
    <location>
        <begin position="103"/>
        <end position="140"/>
    </location>
</feature>
<dbReference type="AlphaFoldDB" id="A0A1J4K826"/>
<feature type="compositionally biased region" description="Polar residues" evidence="1">
    <location>
        <begin position="324"/>
        <end position="358"/>
    </location>
</feature>
<protein>
    <recommendedName>
        <fullName evidence="2">Peptidase S59 domain-containing protein</fullName>
    </recommendedName>
</protein>
<sequence length="505" mass="54221">MSFAFGAKSNAFGTNTGSNFNSFGTTQTQQSGFNTFGGNNNNAAKPGAFGSFGGAAGGVGGTTSTFGTMSNAFGTNSGGTGFGAGASFGGGFGSRAGTGFGMGQGGTMAGTGWGNAQSKQQQQHQSSGFMTGQPQQPPVETPVSTIGITFEPIEVELPIKNPKPDWPLSAQFKVLHISQYEIFGKYTIDELRYYDYLRKGFIAKQQQLTSNFTTGTGQTSTMNMNAAGGMQQATQQNVPISPWRRKPEKLNPPNSVKQAQPFGALPATTLTAPQAEGEESTSTAAEVPADEGFRKTMSLFDHILKSEPSQSATPGIRQLTSCKIGKSTTSNTPSFSGFASRHQSSVAWSDPAQTGQGTDNDDDDDDDKQNEYQFIPDLKSLKNGVEESNFSVSHRIHGSIMFPMKIDVIKMNPARSIKISDRKVQVKLSSAERKSLGITDQFPSVVTLNNIFPGDKRDEKSLREYETDLEKFCHDHELGFISYVHENGSLMFTVDSLSKFPICID</sequence>
<dbReference type="InterPro" id="IPR036903">
    <property type="entry name" value="Nup98_auto-Pept-S59_dom_sf"/>
</dbReference>
<feature type="domain" description="Peptidase S59" evidence="2">
    <location>
        <begin position="369"/>
        <end position="497"/>
    </location>
</feature>
<keyword evidence="4" id="KW-1185">Reference proteome</keyword>
<evidence type="ECO:0000313" key="4">
    <source>
        <dbReference type="Proteomes" id="UP000179807"/>
    </source>
</evidence>
<feature type="compositionally biased region" description="Low complexity" evidence="1">
    <location>
        <begin position="117"/>
        <end position="127"/>
    </location>
</feature>
<dbReference type="Pfam" id="PF04096">
    <property type="entry name" value="Nucleoporin2"/>
    <property type="match status" value="1"/>
</dbReference>
<dbReference type="SUPFAM" id="SSF82215">
    <property type="entry name" value="C-terminal autoproteolytic domain of nucleoporin nup98"/>
    <property type="match status" value="1"/>
</dbReference>
<feature type="region of interest" description="Disordered" evidence="1">
    <location>
        <begin position="272"/>
        <end position="292"/>
    </location>
</feature>
<evidence type="ECO:0000313" key="3">
    <source>
        <dbReference type="EMBL" id="OHT07649.1"/>
    </source>
</evidence>